<reference evidence="6" key="1">
    <citation type="submission" date="2016-07" db="EMBL/GenBank/DDBJ databases">
        <authorList>
            <person name="Florea S."/>
            <person name="Webb J.S."/>
            <person name="Jaromczyk J."/>
            <person name="Schardl C.L."/>
        </authorList>
    </citation>
    <scope>NUCLEOTIDE SEQUENCE [LARGE SCALE GENOMIC DNA]</scope>
    <source>
        <strain evidence="6">KCTC 42131</strain>
    </source>
</reference>
<keyword evidence="6" id="KW-1185">Reference proteome</keyword>
<dbReference type="OrthoDB" id="9796839at2"/>
<comment type="pathway">
    <text evidence="1">Lipid metabolism.</text>
</comment>
<keyword evidence="3 5" id="KW-0012">Acyltransferase</keyword>
<dbReference type="InterPro" id="IPR002123">
    <property type="entry name" value="Plipid/glycerol_acylTrfase"/>
</dbReference>
<evidence type="ECO:0000313" key="5">
    <source>
        <dbReference type="EMBL" id="OFE11682.1"/>
    </source>
</evidence>
<dbReference type="Pfam" id="PF01553">
    <property type="entry name" value="Acyltransferase"/>
    <property type="match status" value="1"/>
</dbReference>
<comment type="caution">
    <text evidence="5">The sequence shown here is derived from an EMBL/GenBank/DDBJ whole genome shotgun (WGS) entry which is preliminary data.</text>
</comment>
<dbReference type="STRING" id="1524254.PHACT_13765"/>
<sequence>MRTTIFNTPVLTPLLRAIAAGILRLIGWKAIGKPLQDQRFVLIGAPHTSNWDFPLMLLVVLKLELKLHWMGKHSLFMFPFGGLMRWLGGIPIDRRSHHRVVDQVVARYRENPQLVVLVPPEGTRKKVQEWKTGFYHIANNADVPILMGYLDVSRKEAGLADFFYPTGDVDTDIKHIRAFYTNKKGIRPENAD</sequence>
<dbReference type="PANTHER" id="PTHR10434">
    <property type="entry name" value="1-ACYL-SN-GLYCEROL-3-PHOSPHATE ACYLTRANSFERASE"/>
    <property type="match status" value="1"/>
</dbReference>
<evidence type="ECO:0000313" key="6">
    <source>
        <dbReference type="Proteomes" id="UP000175669"/>
    </source>
</evidence>
<protein>
    <submittedName>
        <fullName evidence="5">Glycerol acyltransferase</fullName>
    </submittedName>
</protein>
<dbReference type="GO" id="GO:0006654">
    <property type="term" value="P:phosphatidic acid biosynthetic process"/>
    <property type="evidence" value="ECO:0007669"/>
    <property type="project" value="TreeGrafter"/>
</dbReference>
<evidence type="ECO:0000256" key="1">
    <source>
        <dbReference type="ARBA" id="ARBA00005189"/>
    </source>
</evidence>
<dbReference type="SMART" id="SM00563">
    <property type="entry name" value="PlsC"/>
    <property type="match status" value="1"/>
</dbReference>
<gene>
    <name evidence="5" type="ORF">PHACT_13765</name>
</gene>
<dbReference type="EMBL" id="MASR01000002">
    <property type="protein sequence ID" value="OFE11682.1"/>
    <property type="molecule type" value="Genomic_DNA"/>
</dbReference>
<dbReference type="Proteomes" id="UP000175669">
    <property type="component" value="Unassembled WGS sequence"/>
</dbReference>
<name>A0A1E8CH10_9GAMM</name>
<dbReference type="PANTHER" id="PTHR10434:SF9">
    <property type="entry name" value="PHOSPHOLIPID_GLYCEROL ACYLTRANSFERASE DOMAIN-CONTAINING PROTEIN"/>
    <property type="match status" value="1"/>
</dbReference>
<dbReference type="GO" id="GO:0003841">
    <property type="term" value="F:1-acylglycerol-3-phosphate O-acyltransferase activity"/>
    <property type="evidence" value="ECO:0007669"/>
    <property type="project" value="TreeGrafter"/>
</dbReference>
<dbReference type="SUPFAM" id="SSF69593">
    <property type="entry name" value="Glycerol-3-phosphate (1)-acyltransferase"/>
    <property type="match status" value="1"/>
</dbReference>
<dbReference type="AlphaFoldDB" id="A0A1E8CH10"/>
<feature type="domain" description="Phospholipid/glycerol acyltransferase" evidence="4">
    <location>
        <begin position="41"/>
        <end position="150"/>
    </location>
</feature>
<keyword evidence="2 5" id="KW-0808">Transferase</keyword>
<evidence type="ECO:0000259" key="4">
    <source>
        <dbReference type="SMART" id="SM00563"/>
    </source>
</evidence>
<evidence type="ECO:0000256" key="3">
    <source>
        <dbReference type="ARBA" id="ARBA00023315"/>
    </source>
</evidence>
<proteinExistence type="predicted"/>
<accession>A0A1E8CH10</accession>
<organism evidence="5 6">
    <name type="scientific">Pseudohongiella acticola</name>
    <dbReference type="NCBI Taxonomy" id="1524254"/>
    <lineage>
        <taxon>Bacteria</taxon>
        <taxon>Pseudomonadati</taxon>
        <taxon>Pseudomonadota</taxon>
        <taxon>Gammaproteobacteria</taxon>
        <taxon>Pseudomonadales</taxon>
        <taxon>Pseudohongiellaceae</taxon>
        <taxon>Pseudohongiella</taxon>
    </lineage>
</organism>
<evidence type="ECO:0000256" key="2">
    <source>
        <dbReference type="ARBA" id="ARBA00022679"/>
    </source>
</evidence>